<organism evidence="1 2">
    <name type="scientific">Apiospora saccharicola</name>
    <dbReference type="NCBI Taxonomy" id="335842"/>
    <lineage>
        <taxon>Eukaryota</taxon>
        <taxon>Fungi</taxon>
        <taxon>Dikarya</taxon>
        <taxon>Ascomycota</taxon>
        <taxon>Pezizomycotina</taxon>
        <taxon>Sordariomycetes</taxon>
        <taxon>Xylariomycetidae</taxon>
        <taxon>Amphisphaeriales</taxon>
        <taxon>Apiosporaceae</taxon>
        <taxon>Apiospora</taxon>
    </lineage>
</organism>
<name>A0ABR1TMY6_9PEZI</name>
<protein>
    <submittedName>
        <fullName evidence="1">Uncharacterized protein</fullName>
    </submittedName>
</protein>
<dbReference type="EMBL" id="JAQQWM010000009">
    <property type="protein sequence ID" value="KAK8048041.1"/>
    <property type="molecule type" value="Genomic_DNA"/>
</dbReference>
<dbReference type="Proteomes" id="UP001446871">
    <property type="component" value="Unassembled WGS sequence"/>
</dbReference>
<comment type="caution">
    <text evidence="1">The sequence shown here is derived from an EMBL/GenBank/DDBJ whole genome shotgun (WGS) entry which is preliminary data.</text>
</comment>
<reference evidence="1 2" key="1">
    <citation type="submission" date="2023-01" db="EMBL/GenBank/DDBJ databases">
        <title>Analysis of 21 Apiospora genomes using comparative genomics revels a genus with tremendous synthesis potential of carbohydrate active enzymes and secondary metabolites.</title>
        <authorList>
            <person name="Sorensen T."/>
        </authorList>
    </citation>
    <scope>NUCLEOTIDE SEQUENCE [LARGE SCALE GENOMIC DNA]</scope>
    <source>
        <strain evidence="1 2">CBS 83171</strain>
    </source>
</reference>
<accession>A0ABR1TMY6</accession>
<keyword evidence="2" id="KW-1185">Reference proteome</keyword>
<proteinExistence type="predicted"/>
<sequence length="73" mass="8027">MASLISSLGISSSIPGTSWFVVHAPVRHSMAIVFLWSFSHGDRNGEFGASTREVGMRHISRLSLQIEKLEVSK</sequence>
<evidence type="ECO:0000313" key="2">
    <source>
        <dbReference type="Proteomes" id="UP001446871"/>
    </source>
</evidence>
<gene>
    <name evidence="1" type="ORF">PG996_016105</name>
</gene>
<evidence type="ECO:0000313" key="1">
    <source>
        <dbReference type="EMBL" id="KAK8048041.1"/>
    </source>
</evidence>